<accession>A0ACD3YSA5</accession>
<dbReference type="Proteomes" id="UP000830768">
    <property type="component" value="Chromosome 2"/>
</dbReference>
<proteinExistence type="predicted"/>
<name>A0ACD3YSA5_FUSSC</name>
<reference evidence="1" key="1">
    <citation type="submission" date="2021-11" db="EMBL/GenBank/DDBJ databases">
        <title>Fusarium solani-melongenae Genome sequencing and assembly.</title>
        <authorList>
            <person name="Xie S."/>
            <person name="Huang L."/>
            <person name="Zhang X."/>
        </authorList>
    </citation>
    <scope>NUCLEOTIDE SEQUENCE</scope>
    <source>
        <strain evidence="1">CRI 24-3</strain>
    </source>
</reference>
<protein>
    <submittedName>
        <fullName evidence="1">Uncharacterized protein</fullName>
    </submittedName>
</protein>
<sequence>MPSPMVRQHARTGCRTCKTRKVKCDEAKPACKRCVSSRRVCGGYDSSALTWYRPAQLVAHDQREGQTFQFFGEIAGPSLSGPMDSYFWTHLVMQFSHFQPMVRHAVLALGSLYQDFYKCGRISRPSTFAVGHYNEAVKQTVSVDNEQLILLLCVMFICIEYLQGNIDAALQHIRHGTMILNESSCSLWTRDHLLPIFHRLSLIPMFGDAKSICLPRMGGLDASMPVSFGSVSEAQAAIDSLAAQVLDVMPSSCHAEKDRLAIMMDEWDCRVHELQATTPMSLMDGYAICGMRIKHEIAKIHLKTPRQHTELWFDQYLDAFQYVVDLAERASQHRIRLRHHQTSQSTAPIFTFEACLLPLLFFAVSKCRQLDTRLQGLRLMAQPGPVKEGLFDASTLYQVVRRIIEVEHNISLDRVNHDHTNNQDQPPGRPSGNLPLEEKRIFAVSISHDVEVVSSKQQDKASYKRQVSFYMRTYEGQVYTQTEFINGTL</sequence>
<evidence type="ECO:0000313" key="1">
    <source>
        <dbReference type="EMBL" id="UPK91864.1"/>
    </source>
</evidence>
<organism evidence="1 2">
    <name type="scientific">Fusarium solani subsp. cucurbitae</name>
    <name type="common">Neocosmosporum cucurbitae</name>
    <dbReference type="NCBI Taxonomy" id="2747967"/>
    <lineage>
        <taxon>Eukaryota</taxon>
        <taxon>Fungi</taxon>
        <taxon>Dikarya</taxon>
        <taxon>Ascomycota</taxon>
        <taxon>Pezizomycotina</taxon>
        <taxon>Sordariomycetes</taxon>
        <taxon>Hypocreomycetidae</taxon>
        <taxon>Hypocreales</taxon>
        <taxon>Nectriaceae</taxon>
        <taxon>Fusarium</taxon>
        <taxon>Fusarium solani species complex</taxon>
    </lineage>
</organism>
<dbReference type="EMBL" id="CP090031">
    <property type="protein sequence ID" value="UPK91864.1"/>
    <property type="molecule type" value="Genomic_DNA"/>
</dbReference>
<gene>
    <name evidence="1" type="ORF">LCI18_002799</name>
</gene>
<evidence type="ECO:0000313" key="2">
    <source>
        <dbReference type="Proteomes" id="UP000830768"/>
    </source>
</evidence>
<keyword evidence="2" id="KW-1185">Reference proteome</keyword>